<dbReference type="EMBL" id="BGPR01110308">
    <property type="protein sequence ID" value="GBM88670.1"/>
    <property type="molecule type" value="Genomic_DNA"/>
</dbReference>
<feature type="region of interest" description="Disordered" evidence="1">
    <location>
        <begin position="1"/>
        <end position="31"/>
    </location>
</feature>
<protein>
    <submittedName>
        <fullName evidence="2">Uncharacterized protein</fullName>
    </submittedName>
</protein>
<keyword evidence="3" id="KW-1185">Reference proteome</keyword>
<gene>
    <name evidence="2" type="ORF">AVEN_65073_1</name>
</gene>
<comment type="caution">
    <text evidence="2">The sequence shown here is derived from an EMBL/GenBank/DDBJ whole genome shotgun (WGS) entry which is preliminary data.</text>
</comment>
<evidence type="ECO:0000313" key="3">
    <source>
        <dbReference type="Proteomes" id="UP000499080"/>
    </source>
</evidence>
<proteinExistence type="predicted"/>
<feature type="non-terminal residue" evidence="2">
    <location>
        <position position="1"/>
    </location>
</feature>
<sequence>FIVERRLSGPVSTEVSPNRAGTRSRGGADYPDLYQWSTNQVPKQNKQIARTCNMRLSPTLELVSEQGVLRLARPVTHLVSSNERYQKQGWHQCSGPVSGSLPSWR</sequence>
<dbReference type="Proteomes" id="UP000499080">
    <property type="component" value="Unassembled WGS sequence"/>
</dbReference>
<accession>A0A4Y2JF14</accession>
<evidence type="ECO:0000313" key="2">
    <source>
        <dbReference type="EMBL" id="GBM88670.1"/>
    </source>
</evidence>
<evidence type="ECO:0000256" key="1">
    <source>
        <dbReference type="SAM" id="MobiDB-lite"/>
    </source>
</evidence>
<reference evidence="2 3" key="1">
    <citation type="journal article" date="2019" name="Sci. Rep.">
        <title>Orb-weaving spider Araneus ventricosus genome elucidates the spidroin gene catalogue.</title>
        <authorList>
            <person name="Kono N."/>
            <person name="Nakamura H."/>
            <person name="Ohtoshi R."/>
            <person name="Moran D.A.P."/>
            <person name="Shinohara A."/>
            <person name="Yoshida Y."/>
            <person name="Fujiwara M."/>
            <person name="Mori M."/>
            <person name="Tomita M."/>
            <person name="Arakawa K."/>
        </authorList>
    </citation>
    <scope>NUCLEOTIDE SEQUENCE [LARGE SCALE GENOMIC DNA]</scope>
</reference>
<dbReference type="AlphaFoldDB" id="A0A4Y2JF14"/>
<feature type="compositionally biased region" description="Polar residues" evidence="1">
    <location>
        <begin position="10"/>
        <end position="21"/>
    </location>
</feature>
<name>A0A4Y2JF14_ARAVE</name>
<organism evidence="2 3">
    <name type="scientific">Araneus ventricosus</name>
    <name type="common">Orbweaver spider</name>
    <name type="synonym">Epeira ventricosa</name>
    <dbReference type="NCBI Taxonomy" id="182803"/>
    <lineage>
        <taxon>Eukaryota</taxon>
        <taxon>Metazoa</taxon>
        <taxon>Ecdysozoa</taxon>
        <taxon>Arthropoda</taxon>
        <taxon>Chelicerata</taxon>
        <taxon>Arachnida</taxon>
        <taxon>Araneae</taxon>
        <taxon>Araneomorphae</taxon>
        <taxon>Entelegynae</taxon>
        <taxon>Araneoidea</taxon>
        <taxon>Araneidae</taxon>
        <taxon>Araneus</taxon>
    </lineage>
</organism>